<feature type="domain" description="RNA polymerase sigma factor 70 region 4 type 2" evidence="6">
    <location>
        <begin position="110"/>
        <end position="156"/>
    </location>
</feature>
<dbReference type="InterPro" id="IPR014284">
    <property type="entry name" value="RNA_pol_sigma-70_dom"/>
</dbReference>
<dbReference type="RefSeq" id="WP_133318345.1">
    <property type="nucleotide sequence ID" value="NZ_SMTL01000009.1"/>
</dbReference>
<keyword evidence="8" id="KW-1185">Reference proteome</keyword>
<dbReference type="InterPro" id="IPR036388">
    <property type="entry name" value="WH-like_DNA-bd_sf"/>
</dbReference>
<dbReference type="Proteomes" id="UP000295238">
    <property type="component" value="Unassembled WGS sequence"/>
</dbReference>
<dbReference type="SUPFAM" id="SSF88946">
    <property type="entry name" value="Sigma2 domain of RNA polymerase sigma factors"/>
    <property type="match status" value="1"/>
</dbReference>
<keyword evidence="2" id="KW-0805">Transcription regulation</keyword>
<dbReference type="OrthoDB" id="9803470at2"/>
<evidence type="ECO:0000256" key="3">
    <source>
        <dbReference type="ARBA" id="ARBA00023082"/>
    </source>
</evidence>
<dbReference type="InterPro" id="IPR039425">
    <property type="entry name" value="RNA_pol_sigma-70-like"/>
</dbReference>
<dbReference type="InterPro" id="IPR007627">
    <property type="entry name" value="RNA_pol_sigma70_r2"/>
</dbReference>
<evidence type="ECO:0000313" key="8">
    <source>
        <dbReference type="Proteomes" id="UP000295238"/>
    </source>
</evidence>
<accession>A0A4V6PLT5</accession>
<dbReference type="InterPro" id="IPR013249">
    <property type="entry name" value="RNA_pol_sigma70_r4_t2"/>
</dbReference>
<dbReference type="InterPro" id="IPR013324">
    <property type="entry name" value="RNA_pol_sigma_r3/r4-like"/>
</dbReference>
<dbReference type="PANTHER" id="PTHR43133">
    <property type="entry name" value="RNA POLYMERASE ECF-TYPE SIGMA FACTO"/>
    <property type="match status" value="1"/>
</dbReference>
<dbReference type="PANTHER" id="PTHR43133:SF25">
    <property type="entry name" value="RNA POLYMERASE SIGMA FACTOR RFAY-RELATED"/>
    <property type="match status" value="1"/>
</dbReference>
<evidence type="ECO:0000256" key="2">
    <source>
        <dbReference type="ARBA" id="ARBA00023015"/>
    </source>
</evidence>
<protein>
    <submittedName>
        <fullName evidence="7">Sigma-70 family RNA polymerase sigma factor</fullName>
    </submittedName>
</protein>
<evidence type="ECO:0000313" key="7">
    <source>
        <dbReference type="EMBL" id="TDK29879.1"/>
    </source>
</evidence>
<evidence type="ECO:0000259" key="6">
    <source>
        <dbReference type="Pfam" id="PF08281"/>
    </source>
</evidence>
<evidence type="ECO:0000256" key="4">
    <source>
        <dbReference type="ARBA" id="ARBA00023163"/>
    </source>
</evidence>
<comment type="caution">
    <text evidence="7">The sequence shown here is derived from an EMBL/GenBank/DDBJ whole genome shotgun (WGS) entry which is preliminary data.</text>
</comment>
<dbReference type="AlphaFoldDB" id="A0A4V6PLT5"/>
<keyword evidence="4" id="KW-0804">Transcription</keyword>
<name>A0A4V6PLT5_9HYPH</name>
<organism evidence="7 8">
    <name type="scientific">Rhizobium deserti</name>
    <dbReference type="NCBI Taxonomy" id="2547961"/>
    <lineage>
        <taxon>Bacteria</taxon>
        <taxon>Pseudomonadati</taxon>
        <taxon>Pseudomonadota</taxon>
        <taxon>Alphaproteobacteria</taxon>
        <taxon>Hyphomicrobiales</taxon>
        <taxon>Rhizobiaceae</taxon>
        <taxon>Rhizobium/Agrobacterium group</taxon>
        <taxon>Rhizobium</taxon>
    </lineage>
</organism>
<dbReference type="Gene3D" id="1.10.10.10">
    <property type="entry name" value="Winged helix-like DNA-binding domain superfamily/Winged helix DNA-binding domain"/>
    <property type="match status" value="1"/>
</dbReference>
<reference evidence="7 8" key="1">
    <citation type="submission" date="2019-03" db="EMBL/GenBank/DDBJ databases">
        <title>Rhizobium sp. nov., an bacterium isolated from biocrust in Mu Us Desert.</title>
        <authorList>
            <person name="Lixiong L."/>
        </authorList>
    </citation>
    <scope>NUCLEOTIDE SEQUENCE [LARGE SCALE GENOMIC DNA]</scope>
    <source>
        <strain evidence="7 8">SPY-1</strain>
    </source>
</reference>
<dbReference type="Pfam" id="PF08281">
    <property type="entry name" value="Sigma70_r4_2"/>
    <property type="match status" value="1"/>
</dbReference>
<dbReference type="InterPro" id="IPR013325">
    <property type="entry name" value="RNA_pol_sigma_r2"/>
</dbReference>
<feature type="domain" description="RNA polymerase sigma-70 region 2" evidence="5">
    <location>
        <begin position="18"/>
        <end position="79"/>
    </location>
</feature>
<proteinExistence type="inferred from homology"/>
<evidence type="ECO:0000256" key="1">
    <source>
        <dbReference type="ARBA" id="ARBA00010641"/>
    </source>
</evidence>
<dbReference type="Pfam" id="PF04542">
    <property type="entry name" value="Sigma70_r2"/>
    <property type="match status" value="1"/>
</dbReference>
<dbReference type="Gene3D" id="1.10.1740.10">
    <property type="match status" value="1"/>
</dbReference>
<dbReference type="SUPFAM" id="SSF88659">
    <property type="entry name" value="Sigma3 and sigma4 domains of RNA polymerase sigma factors"/>
    <property type="match status" value="1"/>
</dbReference>
<keyword evidence="3" id="KW-0731">Sigma factor</keyword>
<comment type="similarity">
    <text evidence="1">Belongs to the sigma-70 factor family. ECF subfamily.</text>
</comment>
<dbReference type="EMBL" id="SMTL01000009">
    <property type="protein sequence ID" value="TDK29879.1"/>
    <property type="molecule type" value="Genomic_DNA"/>
</dbReference>
<gene>
    <name evidence="7" type="ORF">E2F50_22040</name>
</gene>
<evidence type="ECO:0000259" key="5">
    <source>
        <dbReference type="Pfam" id="PF04542"/>
    </source>
</evidence>
<dbReference type="GO" id="GO:0006352">
    <property type="term" value="P:DNA-templated transcription initiation"/>
    <property type="evidence" value="ECO:0007669"/>
    <property type="project" value="InterPro"/>
</dbReference>
<sequence length="171" mass="19570">MTCTTLSTFEIDVIKQIPAMRRFARRFCRSTEDVDDLVQDTILRALTAVDTFTPGTNLKSWMFTILKNLYLTRSAKDKRLVTSIEDFEQFMSHVKPSQEWHMRYKEFEIALGELPKFGRDAVNYVLIDGDSYEDAAEKCGCPLGTVKSRVNRARRYLASRLGEGIETAALV</sequence>
<dbReference type="GO" id="GO:0016987">
    <property type="term" value="F:sigma factor activity"/>
    <property type="evidence" value="ECO:0007669"/>
    <property type="project" value="UniProtKB-KW"/>
</dbReference>
<dbReference type="GO" id="GO:0003677">
    <property type="term" value="F:DNA binding"/>
    <property type="evidence" value="ECO:0007669"/>
    <property type="project" value="InterPro"/>
</dbReference>
<dbReference type="NCBIfam" id="TIGR02937">
    <property type="entry name" value="sigma70-ECF"/>
    <property type="match status" value="1"/>
</dbReference>